<gene>
    <name evidence="2" type="ORF">PDIGIT_LOCUS10993</name>
</gene>
<accession>A0A9W4UKX4</accession>
<dbReference type="Proteomes" id="UP001152607">
    <property type="component" value="Unassembled WGS sequence"/>
</dbReference>
<dbReference type="EMBL" id="CAOQHR010000007">
    <property type="protein sequence ID" value="CAI6337875.1"/>
    <property type="molecule type" value="Genomic_DNA"/>
</dbReference>
<sequence>MGPLLLFLFFPCIHGHNSRLFQSRFIAAVRGEVAVASEVWVAAVVNIRDSGIYSENFRSAKKEGCWSKVIYHLEGLISKDWHDS</sequence>
<reference evidence="2" key="1">
    <citation type="submission" date="2023-01" db="EMBL/GenBank/DDBJ databases">
        <authorList>
            <person name="Van Ghelder C."/>
            <person name="Rancurel C."/>
        </authorList>
    </citation>
    <scope>NUCLEOTIDE SEQUENCE</scope>
    <source>
        <strain evidence="2">CNCM I-4278</strain>
    </source>
</reference>
<evidence type="ECO:0000313" key="2">
    <source>
        <dbReference type="EMBL" id="CAI6337875.1"/>
    </source>
</evidence>
<comment type="caution">
    <text evidence="2">The sequence shown here is derived from an EMBL/GenBank/DDBJ whole genome shotgun (WGS) entry which is preliminary data.</text>
</comment>
<proteinExistence type="predicted"/>
<keyword evidence="1" id="KW-0732">Signal</keyword>
<name>A0A9W4UKX4_9PLEO</name>
<evidence type="ECO:0000313" key="3">
    <source>
        <dbReference type="Proteomes" id="UP001152607"/>
    </source>
</evidence>
<organism evidence="2 3">
    <name type="scientific">Periconia digitata</name>
    <dbReference type="NCBI Taxonomy" id="1303443"/>
    <lineage>
        <taxon>Eukaryota</taxon>
        <taxon>Fungi</taxon>
        <taxon>Dikarya</taxon>
        <taxon>Ascomycota</taxon>
        <taxon>Pezizomycotina</taxon>
        <taxon>Dothideomycetes</taxon>
        <taxon>Pleosporomycetidae</taxon>
        <taxon>Pleosporales</taxon>
        <taxon>Massarineae</taxon>
        <taxon>Periconiaceae</taxon>
        <taxon>Periconia</taxon>
    </lineage>
</organism>
<protein>
    <recommendedName>
        <fullName evidence="4">Secreted protein</fullName>
    </recommendedName>
</protein>
<feature type="signal peptide" evidence="1">
    <location>
        <begin position="1"/>
        <end position="15"/>
    </location>
</feature>
<evidence type="ECO:0008006" key="4">
    <source>
        <dbReference type="Google" id="ProtNLM"/>
    </source>
</evidence>
<keyword evidence="3" id="KW-1185">Reference proteome</keyword>
<feature type="chain" id="PRO_5040890962" description="Secreted protein" evidence="1">
    <location>
        <begin position="16"/>
        <end position="84"/>
    </location>
</feature>
<dbReference type="AlphaFoldDB" id="A0A9W4UKX4"/>
<evidence type="ECO:0000256" key="1">
    <source>
        <dbReference type="SAM" id="SignalP"/>
    </source>
</evidence>